<sequence length="524" mass="56092">MSSPSSSSHNGKRKRTATGLAAGNALGNNPDMMDQGQVVQAESRDASGEEGDTTAPESSRDQPPPPSSSSYHHHHRKAADGASHPPSKRQRANSAQTAATSAAGAGAPQAYAQALDPGEPSDTTEASVDIAHRVTRKGVRKVAGPAGEERKDKEKKNIVMPPPPIGKLTHPVGYQTNSPPVGRPVRVYADGVFDLFHLGHMRQLEQAKKAFPDVYLIVGVTGDTETHLRKGLTVLSGAERAETVRHCKWVDEVIENCPWIVTPEFLDQHKIDYVAHDDIPYGAAEGDDIYQPIKAAGKFLVTQRTEGVSTTGIITKIVRDYEKYIARQLKRGTSRQELNVSWLKKNELDLKRHVQDLRDNIRSNWTTTGQELSRELRQFWPASRPPSRPQSPARLAAFFAPNGNGQGHGGDVPGSPLASHGPPGLAKSPSASGLSLVGVAGERAGGNTNDFITGYTLGLIGGVRSWMTKSRRDNRDSSRPASDDDWEESSDDKAAEPGRAASTPVPAPAPAASVVVPSSSSGQS</sequence>
<reference evidence="14" key="1">
    <citation type="submission" date="2023-06" db="EMBL/GenBank/DDBJ databases">
        <title>Genome-scale phylogeny and comparative genomics of the fungal order Sordariales.</title>
        <authorList>
            <consortium name="Lawrence Berkeley National Laboratory"/>
            <person name="Hensen N."/>
            <person name="Bonometti L."/>
            <person name="Westerberg I."/>
            <person name="Brannstrom I.O."/>
            <person name="Guillou S."/>
            <person name="Cros-Aarteil S."/>
            <person name="Calhoun S."/>
            <person name="Haridas S."/>
            <person name="Kuo A."/>
            <person name="Mondo S."/>
            <person name="Pangilinan J."/>
            <person name="Riley R."/>
            <person name="Labutti K."/>
            <person name="Andreopoulos B."/>
            <person name="Lipzen A."/>
            <person name="Chen C."/>
            <person name="Yanf M."/>
            <person name="Daum C."/>
            <person name="Ng V."/>
            <person name="Clum A."/>
            <person name="Steindorff A."/>
            <person name="Ohm R."/>
            <person name="Martin F."/>
            <person name="Silar P."/>
            <person name="Natvig D."/>
            <person name="Lalanne C."/>
            <person name="Gautier V."/>
            <person name="Ament-Velasquez S.L."/>
            <person name="Kruys A."/>
            <person name="Hutchinson M.I."/>
            <person name="Powell A.J."/>
            <person name="Barry K."/>
            <person name="Miller A.N."/>
            <person name="Grigoriev I.V."/>
            <person name="Debuchy R."/>
            <person name="Gladieux P."/>
            <person name="Thoren M.H."/>
            <person name="Johannesson H."/>
        </authorList>
    </citation>
    <scope>NUCLEOTIDE SEQUENCE</scope>
    <source>
        <strain evidence="14">8032-3</strain>
    </source>
</reference>
<feature type="region of interest" description="Disordered" evidence="12">
    <location>
        <begin position="1"/>
        <end position="171"/>
    </location>
</feature>
<dbReference type="PANTHER" id="PTHR10739">
    <property type="entry name" value="CYTIDYLYLTRANSFERASE"/>
    <property type="match status" value="1"/>
</dbReference>
<dbReference type="InterPro" id="IPR014729">
    <property type="entry name" value="Rossmann-like_a/b/a_fold"/>
</dbReference>
<dbReference type="GeneID" id="85313462"/>
<evidence type="ECO:0000256" key="8">
    <source>
        <dbReference type="ARBA" id="ARBA00023264"/>
    </source>
</evidence>
<dbReference type="SUPFAM" id="SSF52374">
    <property type="entry name" value="Nucleotidylyl transferase"/>
    <property type="match status" value="1"/>
</dbReference>
<gene>
    <name evidence="14" type="ORF">QBC33DRAFT_563370</name>
</gene>
<feature type="compositionally biased region" description="Low complexity" evidence="12">
    <location>
        <begin position="17"/>
        <end position="29"/>
    </location>
</feature>
<evidence type="ECO:0000256" key="7">
    <source>
        <dbReference type="ARBA" id="ARBA00023209"/>
    </source>
</evidence>
<dbReference type="AlphaFoldDB" id="A0AAJ0FBW9"/>
<evidence type="ECO:0000256" key="12">
    <source>
        <dbReference type="SAM" id="MobiDB-lite"/>
    </source>
</evidence>
<evidence type="ECO:0000256" key="10">
    <source>
        <dbReference type="ARBA" id="ARBA00076205"/>
    </source>
</evidence>
<dbReference type="PANTHER" id="PTHR10739:SF13">
    <property type="entry name" value="CHOLINE-PHOSPHATE CYTIDYLYLTRANSFERASE"/>
    <property type="match status" value="1"/>
</dbReference>
<feature type="compositionally biased region" description="Low complexity" evidence="12">
    <location>
        <begin position="92"/>
        <end position="114"/>
    </location>
</feature>
<keyword evidence="7" id="KW-0594">Phospholipid biosynthesis</keyword>
<evidence type="ECO:0000256" key="3">
    <source>
        <dbReference type="ARBA" id="ARBA00022553"/>
    </source>
</evidence>
<name>A0AAJ0FBW9_9PEZI</name>
<dbReference type="InterPro" id="IPR004821">
    <property type="entry name" value="Cyt_trans-like"/>
</dbReference>
<feature type="compositionally biased region" description="Basic and acidic residues" evidence="12">
    <location>
        <begin position="147"/>
        <end position="157"/>
    </location>
</feature>
<dbReference type="GO" id="GO:0005635">
    <property type="term" value="C:nuclear envelope"/>
    <property type="evidence" value="ECO:0007669"/>
    <property type="project" value="TreeGrafter"/>
</dbReference>
<dbReference type="Pfam" id="PF01467">
    <property type="entry name" value="CTP_transf_like"/>
    <property type="match status" value="1"/>
</dbReference>
<feature type="region of interest" description="Disordered" evidence="12">
    <location>
        <begin position="468"/>
        <end position="524"/>
    </location>
</feature>
<comment type="similarity">
    <text evidence="1">Belongs to the cytidylyltransferase family.</text>
</comment>
<dbReference type="GO" id="GO:0031210">
    <property type="term" value="F:phosphatidylcholine binding"/>
    <property type="evidence" value="ECO:0007669"/>
    <property type="project" value="TreeGrafter"/>
</dbReference>
<evidence type="ECO:0000256" key="5">
    <source>
        <dbReference type="ARBA" id="ARBA00022695"/>
    </source>
</evidence>
<feature type="region of interest" description="Disordered" evidence="12">
    <location>
        <begin position="381"/>
        <end position="431"/>
    </location>
</feature>
<evidence type="ECO:0000256" key="2">
    <source>
        <dbReference type="ARBA" id="ARBA00022516"/>
    </source>
</evidence>
<keyword evidence="4" id="KW-0808">Transferase</keyword>
<evidence type="ECO:0000256" key="1">
    <source>
        <dbReference type="ARBA" id="ARBA00010101"/>
    </source>
</evidence>
<feature type="compositionally biased region" description="Low complexity" evidence="12">
    <location>
        <begin position="500"/>
        <end position="524"/>
    </location>
</feature>
<dbReference type="InterPro" id="IPR041723">
    <property type="entry name" value="CCT"/>
</dbReference>
<comment type="caution">
    <text evidence="14">The sequence shown here is derived from an EMBL/GenBank/DDBJ whole genome shotgun (WGS) entry which is preliminary data.</text>
</comment>
<evidence type="ECO:0000256" key="11">
    <source>
        <dbReference type="ARBA" id="ARBA00080967"/>
    </source>
</evidence>
<protein>
    <recommendedName>
        <fullName evidence="9">choline-phosphate cytidylyltransferase</fullName>
        <ecNumber evidence="9">2.7.7.15</ecNumber>
    </recommendedName>
    <alternativeName>
        <fullName evidence="10">CTP:phosphocholine cytidylyltransferase</fullName>
    </alternativeName>
    <alternativeName>
        <fullName evidence="11">Phosphorylcholine transferase</fullName>
    </alternativeName>
</protein>
<keyword evidence="6" id="KW-0443">Lipid metabolism</keyword>
<dbReference type="EMBL" id="MU839032">
    <property type="protein sequence ID" value="KAK1762956.1"/>
    <property type="molecule type" value="Genomic_DNA"/>
</dbReference>
<dbReference type="FunFam" id="3.40.50.620:FF:000147">
    <property type="entry name" value="Cholinephosphate cytidylyltransferase"/>
    <property type="match status" value="1"/>
</dbReference>
<dbReference type="Gene3D" id="3.40.50.620">
    <property type="entry name" value="HUPs"/>
    <property type="match status" value="1"/>
</dbReference>
<evidence type="ECO:0000256" key="4">
    <source>
        <dbReference type="ARBA" id="ARBA00022679"/>
    </source>
</evidence>
<organism evidence="14 15">
    <name type="scientific">Phialemonium atrogriseum</name>
    <dbReference type="NCBI Taxonomy" id="1093897"/>
    <lineage>
        <taxon>Eukaryota</taxon>
        <taxon>Fungi</taxon>
        <taxon>Dikarya</taxon>
        <taxon>Ascomycota</taxon>
        <taxon>Pezizomycotina</taxon>
        <taxon>Sordariomycetes</taxon>
        <taxon>Sordariomycetidae</taxon>
        <taxon>Cephalothecales</taxon>
        <taxon>Cephalothecaceae</taxon>
        <taxon>Phialemonium</taxon>
    </lineage>
</organism>
<dbReference type="Proteomes" id="UP001244011">
    <property type="component" value="Unassembled WGS sequence"/>
</dbReference>
<evidence type="ECO:0000256" key="9">
    <source>
        <dbReference type="ARBA" id="ARBA00026101"/>
    </source>
</evidence>
<keyword evidence="15" id="KW-1185">Reference proteome</keyword>
<dbReference type="NCBIfam" id="TIGR00125">
    <property type="entry name" value="cyt_tran_rel"/>
    <property type="match status" value="1"/>
</dbReference>
<keyword evidence="5" id="KW-0548">Nucleotidyltransferase</keyword>
<dbReference type="RefSeq" id="XP_060279169.1">
    <property type="nucleotide sequence ID" value="XM_060430275.1"/>
</dbReference>
<evidence type="ECO:0000313" key="14">
    <source>
        <dbReference type="EMBL" id="KAK1762956.1"/>
    </source>
</evidence>
<evidence type="ECO:0000259" key="13">
    <source>
        <dbReference type="Pfam" id="PF01467"/>
    </source>
</evidence>
<feature type="domain" description="Cytidyltransferase-like" evidence="13">
    <location>
        <begin position="188"/>
        <end position="315"/>
    </location>
</feature>
<dbReference type="GO" id="GO:0004105">
    <property type="term" value="F:choline-phosphate cytidylyltransferase activity"/>
    <property type="evidence" value="ECO:0007669"/>
    <property type="project" value="UniProtKB-EC"/>
</dbReference>
<keyword evidence="3" id="KW-0597">Phosphoprotein</keyword>
<dbReference type="CDD" id="cd02174">
    <property type="entry name" value="CCT"/>
    <property type="match status" value="1"/>
</dbReference>
<dbReference type="EC" id="2.7.7.15" evidence="9"/>
<proteinExistence type="inferred from homology"/>
<accession>A0AAJ0FBW9</accession>
<keyword evidence="2" id="KW-0444">Lipid biosynthesis</keyword>
<dbReference type="InterPro" id="IPR045049">
    <property type="entry name" value="Pcy1-like"/>
</dbReference>
<feature type="compositionally biased region" description="Basic and acidic residues" evidence="12">
    <location>
        <begin position="470"/>
        <end position="482"/>
    </location>
</feature>
<evidence type="ECO:0000256" key="6">
    <source>
        <dbReference type="ARBA" id="ARBA00023098"/>
    </source>
</evidence>
<evidence type="ECO:0000313" key="15">
    <source>
        <dbReference type="Proteomes" id="UP001244011"/>
    </source>
</evidence>
<keyword evidence="8" id="KW-1208">Phospholipid metabolism</keyword>